<comment type="caution">
    <text evidence="1">The sequence shown here is derived from an EMBL/GenBank/DDBJ whole genome shotgun (WGS) entry which is preliminary data.</text>
</comment>
<proteinExistence type="predicted"/>
<evidence type="ECO:0000313" key="2">
    <source>
        <dbReference type="Proteomes" id="UP001518140"/>
    </source>
</evidence>
<gene>
    <name evidence="1" type="ORF">G6048_45265</name>
</gene>
<dbReference type="Proteomes" id="UP001518140">
    <property type="component" value="Unassembled WGS sequence"/>
</dbReference>
<evidence type="ECO:0000313" key="1">
    <source>
        <dbReference type="EMBL" id="NGO48990.1"/>
    </source>
</evidence>
<protein>
    <submittedName>
        <fullName evidence="1">Uncharacterized protein</fullName>
    </submittedName>
</protein>
<accession>A0ABX0E695</accession>
<organism evidence="1 2">
    <name type="scientific">Streptomyces ureilyticus</name>
    <dbReference type="NCBI Taxonomy" id="1775131"/>
    <lineage>
        <taxon>Bacteria</taxon>
        <taxon>Bacillati</taxon>
        <taxon>Actinomycetota</taxon>
        <taxon>Actinomycetes</taxon>
        <taxon>Kitasatosporales</taxon>
        <taxon>Streptomycetaceae</taxon>
        <taxon>Streptomyces</taxon>
    </lineage>
</organism>
<dbReference type="EMBL" id="JAAKZX010000320">
    <property type="protein sequence ID" value="NGO48990.1"/>
    <property type="molecule type" value="Genomic_DNA"/>
</dbReference>
<name>A0ABX0E695_9ACTN</name>
<reference evidence="1 2" key="1">
    <citation type="submission" date="2020-02" db="EMBL/GenBank/DDBJ databases">
        <title>Whole-genome analyses of novel actinobacteria.</title>
        <authorList>
            <person name="Sahin N."/>
            <person name="Tokatli A."/>
        </authorList>
    </citation>
    <scope>NUCLEOTIDE SEQUENCE [LARGE SCALE GENOMIC DNA]</scope>
    <source>
        <strain evidence="1 2">YC419</strain>
    </source>
</reference>
<dbReference type="RefSeq" id="WP_165345446.1">
    <property type="nucleotide sequence ID" value="NZ_JAAKZX010000320.1"/>
</dbReference>
<sequence>MSLAILRLLDTDQSGLRFSIDTGTNPFYELTIGREVRRDDGYSADTVDEVEFRTPMAVNDQAGFQIDTRRDVTVPADGFSSGRMYAQLFSYASRDGRSPAFSRVVTVPVLHALPWERPTTMSTTFRPARQVACRTLSVEFAVASPPAPAPSSMVNSRAVLSFVPGLAMAWNGRSAALFARDRDIRLQVSLNVGRSGPGTPLPKAILTIRITDPTDSSVLLDRAFRLRQLQPGVVIDADLTQAELAQLPTGHLLSVSGELRWPGSAGQTYRTTATTELVLVGRYFVKEQGSAVPGSQELTDMTRFRPYWNKIWESPVSHDGTYKVYHWALEAAVRYSVLIEPAALANGLMETRMLRTPPAADSTIDRAEGRMKAGIELSLSELNKLASLWPGGNPLAPDRLAAFSTADFARQQSRELVHSVKLKGRTDERGMVWVVPVFSLRNFVVSAVREIDAYGRVLGVDDEQVALPLPDAVRLIGLTSGSSGDVSSADGEATYAFEGFGVEFADLVQLMPAGQNSG</sequence>
<keyword evidence="2" id="KW-1185">Reference proteome</keyword>